<reference evidence="3" key="2">
    <citation type="submission" date="2015-01" db="EMBL/GenBank/DDBJ databases">
        <title>Evolutionary Origins and Diversification of the Mycorrhizal Mutualists.</title>
        <authorList>
            <consortium name="DOE Joint Genome Institute"/>
            <consortium name="Mycorrhizal Genomics Consortium"/>
            <person name="Kohler A."/>
            <person name="Kuo A."/>
            <person name="Nagy L.G."/>
            <person name="Floudas D."/>
            <person name="Copeland A."/>
            <person name="Barry K.W."/>
            <person name="Cichocki N."/>
            <person name="Veneault-Fourrey C."/>
            <person name="LaButti K."/>
            <person name="Lindquist E.A."/>
            <person name="Lipzen A."/>
            <person name="Lundell T."/>
            <person name="Morin E."/>
            <person name="Murat C."/>
            <person name="Riley R."/>
            <person name="Ohm R."/>
            <person name="Sun H."/>
            <person name="Tunlid A."/>
            <person name="Henrissat B."/>
            <person name="Grigoriev I.V."/>
            <person name="Hibbett D.S."/>
            <person name="Martin F."/>
        </authorList>
    </citation>
    <scope>NUCLEOTIDE SEQUENCE [LARGE SCALE GENOMIC DNA]</scope>
    <source>
        <strain evidence="3">ATCC 200175</strain>
    </source>
</reference>
<reference evidence="2 3" key="1">
    <citation type="submission" date="2014-06" db="EMBL/GenBank/DDBJ databases">
        <authorList>
            <consortium name="DOE Joint Genome Institute"/>
            <person name="Kuo A."/>
            <person name="Kohler A."/>
            <person name="Nagy L.G."/>
            <person name="Floudas D."/>
            <person name="Copeland A."/>
            <person name="Barry K.W."/>
            <person name="Cichocki N."/>
            <person name="Veneault-Fourrey C."/>
            <person name="LaButti K."/>
            <person name="Lindquist E.A."/>
            <person name="Lipzen A."/>
            <person name="Lundell T."/>
            <person name="Morin E."/>
            <person name="Murat C."/>
            <person name="Sun H."/>
            <person name="Tunlid A."/>
            <person name="Henrissat B."/>
            <person name="Grigoriev I.V."/>
            <person name="Hibbett D.S."/>
            <person name="Martin F."/>
            <person name="Nordberg H.P."/>
            <person name="Cantor M.N."/>
            <person name="Hua S.X."/>
        </authorList>
    </citation>
    <scope>NUCLEOTIDE SEQUENCE [LARGE SCALE GENOMIC DNA]</scope>
    <source>
        <strain evidence="2 3">ATCC 200175</strain>
    </source>
</reference>
<accession>A0A0C9SXF0</accession>
<dbReference type="OrthoDB" id="10413774at2759"/>
<evidence type="ECO:0000313" key="3">
    <source>
        <dbReference type="Proteomes" id="UP000053647"/>
    </source>
</evidence>
<gene>
    <name evidence="2" type="ORF">PAXINDRAFT_173397</name>
</gene>
<feature type="transmembrane region" description="Helical" evidence="1">
    <location>
        <begin position="6"/>
        <end position="31"/>
    </location>
</feature>
<dbReference type="AlphaFoldDB" id="A0A0C9SXF0"/>
<evidence type="ECO:0000313" key="2">
    <source>
        <dbReference type="EMBL" id="KIJ07655.1"/>
    </source>
</evidence>
<keyword evidence="1" id="KW-0812">Transmembrane</keyword>
<keyword evidence="3" id="KW-1185">Reference proteome</keyword>
<keyword evidence="1" id="KW-1133">Transmembrane helix</keyword>
<organism evidence="2 3">
    <name type="scientific">Paxillus involutus ATCC 200175</name>
    <dbReference type="NCBI Taxonomy" id="664439"/>
    <lineage>
        <taxon>Eukaryota</taxon>
        <taxon>Fungi</taxon>
        <taxon>Dikarya</taxon>
        <taxon>Basidiomycota</taxon>
        <taxon>Agaricomycotina</taxon>
        <taxon>Agaricomycetes</taxon>
        <taxon>Agaricomycetidae</taxon>
        <taxon>Boletales</taxon>
        <taxon>Paxilineae</taxon>
        <taxon>Paxillaceae</taxon>
        <taxon>Paxillus</taxon>
    </lineage>
</organism>
<sequence length="80" mass="8706">MESAAFVACLVTMLAVPLATFNIIFLSDVLIAGRRYREMSAETIMSRALSEVHRSTSFKNLHTSSHPDLTLTSATSSSTI</sequence>
<protein>
    <submittedName>
        <fullName evidence="2">Uncharacterized protein</fullName>
    </submittedName>
</protein>
<evidence type="ECO:0000256" key="1">
    <source>
        <dbReference type="SAM" id="Phobius"/>
    </source>
</evidence>
<name>A0A0C9SXF0_PAXIN</name>
<dbReference type="EMBL" id="KN819823">
    <property type="protein sequence ID" value="KIJ07655.1"/>
    <property type="molecule type" value="Genomic_DNA"/>
</dbReference>
<dbReference type="HOGENOM" id="CLU_2590439_0_0_1"/>
<keyword evidence="1" id="KW-0472">Membrane</keyword>
<proteinExistence type="predicted"/>
<dbReference type="Proteomes" id="UP000053647">
    <property type="component" value="Unassembled WGS sequence"/>
</dbReference>